<organism evidence="2 3">
    <name type="scientific">Pectobacterium atrosepticum (strain SCRI 1043 / ATCC BAA-672)</name>
    <name type="common">Erwinia carotovora subsp. atroseptica</name>
    <dbReference type="NCBI Taxonomy" id="218491"/>
    <lineage>
        <taxon>Bacteria</taxon>
        <taxon>Pseudomonadati</taxon>
        <taxon>Pseudomonadota</taxon>
        <taxon>Gammaproteobacteria</taxon>
        <taxon>Enterobacterales</taxon>
        <taxon>Pectobacteriaceae</taxon>
        <taxon>Pectobacterium</taxon>
    </lineage>
</organism>
<dbReference type="HOGENOM" id="CLU_3010200_0_0_6"/>
<evidence type="ECO:0000313" key="3">
    <source>
        <dbReference type="Proteomes" id="UP000007966"/>
    </source>
</evidence>
<name>Q6D357_PECAS</name>
<keyword evidence="1" id="KW-1133">Transmembrane helix</keyword>
<keyword evidence="3" id="KW-1185">Reference proteome</keyword>
<sequence length="56" mass="6474">MPQCEYDFLKMVIDTSGHAIHSVTLIFVMFSLILCTKEQVLPYGCMTVIFLIKEFK</sequence>
<dbReference type="STRING" id="218491.ECA2887"/>
<reference evidence="2" key="1">
    <citation type="submission" date="2004-02" db="EMBL/GenBank/DDBJ databases">
        <title>The genome sequence of the enterobacterial phytopathogen Erwinia carotovora subsp. atroseptica SCRI1043 and functional genomic identification of novel virulence factors.</title>
        <authorList>
            <person name="Bell K.S."/>
            <person name="Sebaihia M."/>
            <person name="Pritchard L."/>
            <person name="Holden M."/>
            <person name="Hyman L.J."/>
            <person name="Holeva M.C."/>
            <person name="Thomson N.R."/>
            <person name="Bentley S.D."/>
            <person name="Churcher C."/>
            <person name="Mungall K."/>
            <person name="Atkin R."/>
            <person name="Bason N."/>
            <person name="Brooks K."/>
            <person name="Chillingworth T."/>
            <person name="Clark K."/>
            <person name="Doggett J."/>
            <person name="Fraser A."/>
            <person name="Hance Z."/>
            <person name="Hauser H."/>
            <person name="Jagels K."/>
            <person name="Moule S."/>
            <person name="Norbertczak H."/>
            <person name="Ormond D."/>
            <person name="Price C."/>
            <person name="Quail M.A."/>
            <person name="Sanders M."/>
            <person name="Walker D."/>
            <person name="Whitehead S."/>
            <person name="Salmond G.P.C."/>
            <person name="Birch P.R.J."/>
            <person name="Barrell B.G."/>
            <person name="Parkhill J."/>
            <person name="Toth I.K."/>
        </authorList>
    </citation>
    <scope>NUCLEOTIDE SEQUENCE</scope>
    <source>
        <strain evidence="2">SCRI1043</strain>
    </source>
</reference>
<keyword evidence="1" id="KW-0472">Membrane</keyword>
<feature type="transmembrane region" description="Helical" evidence="1">
    <location>
        <begin position="18"/>
        <end position="36"/>
    </location>
</feature>
<accession>Q6D357</accession>
<dbReference type="AlphaFoldDB" id="Q6D357"/>
<dbReference type="Proteomes" id="UP000007966">
    <property type="component" value="Chromosome"/>
</dbReference>
<keyword evidence="1" id="KW-0812">Transmembrane</keyword>
<gene>
    <name evidence="2" type="ordered locus">ECA2887</name>
</gene>
<proteinExistence type="predicted"/>
<evidence type="ECO:0000256" key="1">
    <source>
        <dbReference type="SAM" id="Phobius"/>
    </source>
</evidence>
<dbReference type="EMBL" id="BX950851">
    <property type="protein sequence ID" value="CAG75787.1"/>
    <property type="molecule type" value="Genomic_DNA"/>
</dbReference>
<evidence type="ECO:0000313" key="2">
    <source>
        <dbReference type="EMBL" id="CAG75787.1"/>
    </source>
</evidence>
<dbReference type="KEGG" id="eca:ECA2887"/>
<protein>
    <submittedName>
        <fullName evidence="2">Membrane protein</fullName>
    </submittedName>
</protein>